<protein>
    <submittedName>
        <fullName evidence="2">Putative integral membrane protein (DUF2282)</fullName>
    </submittedName>
</protein>
<dbReference type="OrthoDB" id="1551288at2"/>
<organism evidence="2 3">
    <name type="scientific">Janthinobacterium psychrotolerans</name>
    <dbReference type="NCBI Taxonomy" id="1747903"/>
    <lineage>
        <taxon>Bacteria</taxon>
        <taxon>Pseudomonadati</taxon>
        <taxon>Pseudomonadota</taxon>
        <taxon>Betaproteobacteria</taxon>
        <taxon>Burkholderiales</taxon>
        <taxon>Oxalobacteraceae</taxon>
        <taxon>Janthinobacterium</taxon>
    </lineage>
</organism>
<evidence type="ECO:0000313" key="2">
    <source>
        <dbReference type="EMBL" id="OBV39300.1"/>
    </source>
</evidence>
<feature type="signal peptide" evidence="1">
    <location>
        <begin position="1"/>
        <end position="23"/>
    </location>
</feature>
<name>A0A1A7C3K0_9BURK</name>
<proteinExistence type="predicted"/>
<dbReference type="STRING" id="1747903.ASR47_1009115"/>
<gene>
    <name evidence="2" type="ORF">ASR47_1009115</name>
</gene>
<keyword evidence="1" id="KW-0732">Signal</keyword>
<sequence>MNKRHALVAAALAGLCATSVASAADHDAAAGDKEKCYGVAKAGQNDCASSDGAHSCAGQAASDNLPTEWAYVAKGTCEQAGGALKPVKAGKKAAAAKQQS</sequence>
<dbReference type="EMBL" id="LOCQ01000054">
    <property type="protein sequence ID" value="OBV39300.1"/>
    <property type="molecule type" value="Genomic_DNA"/>
</dbReference>
<evidence type="ECO:0000256" key="1">
    <source>
        <dbReference type="SAM" id="SignalP"/>
    </source>
</evidence>
<dbReference type="AlphaFoldDB" id="A0A1A7C3K0"/>
<dbReference type="Pfam" id="PF10048">
    <property type="entry name" value="DUF2282"/>
    <property type="match status" value="1"/>
</dbReference>
<dbReference type="PATRIC" id="fig|1747903.4.peg.2883"/>
<evidence type="ECO:0000313" key="3">
    <source>
        <dbReference type="Proteomes" id="UP000092713"/>
    </source>
</evidence>
<accession>A0A1A7C3K0</accession>
<feature type="chain" id="PRO_5008355730" evidence="1">
    <location>
        <begin position="24"/>
        <end position="100"/>
    </location>
</feature>
<dbReference type="Proteomes" id="UP000092713">
    <property type="component" value="Unassembled WGS sequence"/>
</dbReference>
<dbReference type="InterPro" id="IPR018740">
    <property type="entry name" value="DUF2282_membr"/>
</dbReference>
<keyword evidence="3" id="KW-1185">Reference proteome</keyword>
<dbReference type="RefSeq" id="WP_065308064.1">
    <property type="nucleotide sequence ID" value="NZ_LOCQ01000054.1"/>
</dbReference>
<comment type="caution">
    <text evidence="2">The sequence shown here is derived from an EMBL/GenBank/DDBJ whole genome shotgun (WGS) entry which is preliminary data.</text>
</comment>
<reference evidence="2 3" key="1">
    <citation type="submission" date="2016-04" db="EMBL/GenBank/DDBJ databases">
        <title>Draft genome sequence of Janthinobacterium psychrotolerans sp. nov., isolated from freshwater sediments in Denmark.</title>
        <authorList>
            <person name="Gong X."/>
            <person name="Skrivergaard S."/>
            <person name="Korsgaard B.S."/>
            <person name="Schreiber L."/>
            <person name="Marshall I.P."/>
            <person name="Finster K."/>
            <person name="Schramm A."/>
        </authorList>
    </citation>
    <scope>NUCLEOTIDE SEQUENCE [LARGE SCALE GENOMIC DNA]</scope>
    <source>
        <strain evidence="2 3">S3-2</strain>
    </source>
</reference>